<feature type="domain" description="Helicase C-terminal" evidence="12">
    <location>
        <begin position="223"/>
        <end position="384"/>
    </location>
</feature>
<keyword evidence="2" id="KW-0547">Nucleotide-binding</keyword>
<dbReference type="RefSeq" id="WP_198931029.1">
    <property type="nucleotide sequence ID" value="NZ_CP146991.1"/>
</dbReference>
<dbReference type="SUPFAM" id="SSF52540">
    <property type="entry name" value="P-loop containing nucleoside triphosphate hydrolases"/>
    <property type="match status" value="1"/>
</dbReference>
<dbReference type="Pfam" id="PF00270">
    <property type="entry name" value="DEAD"/>
    <property type="match status" value="1"/>
</dbReference>
<dbReference type="PANTHER" id="PTHR13710:SF105">
    <property type="entry name" value="ATP-DEPENDENT DNA HELICASE Q1"/>
    <property type="match status" value="1"/>
</dbReference>
<keyword evidence="6" id="KW-0238">DNA-binding</keyword>
<dbReference type="CDD" id="cd17920">
    <property type="entry name" value="DEXHc_RecQ"/>
    <property type="match status" value="1"/>
</dbReference>
<keyword evidence="10" id="KW-0812">Transmembrane</keyword>
<dbReference type="Gene3D" id="3.40.91.30">
    <property type="match status" value="1"/>
</dbReference>
<dbReference type="GO" id="GO:0016787">
    <property type="term" value="F:hydrolase activity"/>
    <property type="evidence" value="ECO:0007669"/>
    <property type="project" value="UniProtKB-KW"/>
</dbReference>
<evidence type="ECO:0000256" key="1">
    <source>
        <dbReference type="ARBA" id="ARBA00005446"/>
    </source>
</evidence>
<feature type="domain" description="Helicase ATP-binding" evidence="11">
    <location>
        <begin position="29"/>
        <end position="208"/>
    </location>
</feature>
<keyword evidence="10" id="KW-0472">Membrane</keyword>
<dbReference type="NCBIfam" id="TIGR00614">
    <property type="entry name" value="recQ_fam"/>
    <property type="match status" value="1"/>
</dbReference>
<dbReference type="EC" id="5.6.2.4" evidence="9"/>
<evidence type="ECO:0000256" key="6">
    <source>
        <dbReference type="ARBA" id="ARBA00023125"/>
    </source>
</evidence>
<dbReference type="GO" id="GO:0003678">
    <property type="term" value="F:DNA helicase activity"/>
    <property type="evidence" value="ECO:0007669"/>
    <property type="project" value="UniProtKB-EC"/>
</dbReference>
<dbReference type="Gene3D" id="3.40.50.300">
    <property type="entry name" value="P-loop containing nucleotide triphosphate hydrolases"/>
    <property type="match status" value="2"/>
</dbReference>
<dbReference type="InterPro" id="IPR011545">
    <property type="entry name" value="DEAD/DEAH_box_helicase_dom"/>
</dbReference>
<keyword evidence="4 13" id="KW-0347">Helicase</keyword>
<evidence type="ECO:0000256" key="3">
    <source>
        <dbReference type="ARBA" id="ARBA00022801"/>
    </source>
</evidence>
<sequence>MLNIDEAFSSNFPNLTSKFSLKEFQKSVISNVVEQNNTLCIMPTGGGKSLIYWMSGILSCGITIVISPLIALIDEQSEKIAEQGFKVFTIHGGMDSAKQAKALKDFANKVINPKFIFVSPEKIATDGLFEYCIRERKKEITMLAIDEVHCVSQWGTSFRPFYKRIPDFLNCIYNEAGDKKPRILALTATLNPKEVVDICREFKIDKSNIIRDNLLMRSEISLKVLQFNNENEKEDKLWDIIKIHKNEKILIYVYRIGSERGVEKLANKSNEKGYKSVCFHGEMTAKERKEIIDRYKSNEINVIFATNAFGMGIDIPDIRVVIHFMIPESVEQYYQEVGRAARDGNVANAYLLYTNKNIDVKRKYFIDGSFPSIEKLIKTYKKIAEQGEGLHTLPYFEDEEVQQCLSYYLNSGVLKIECKGFSDLKSITNVKDKTLTDIINSTKTKNLITTVKKSKFDVKTIINKVYKGIVNGLATTTKPLDRRLIVEVIEQEISNVKMQDIQNAIDEKREYKHALLDYLIFLIADNTSSNELHQEIGRYLGVEKHMLNKIYSTVKGDRVRSKSEVIIANLLAKNSIAYEYEKKLEYEKGKWIEPDFTITLPDGRDLYWEHLGMLGVESYDKRWLEKQDIYDKFYKGKLIVTYEGATITNSTLDIIDKISSDYY</sequence>
<dbReference type="SMART" id="SM00490">
    <property type="entry name" value="HELICc"/>
    <property type="match status" value="1"/>
</dbReference>
<keyword evidence="14" id="KW-1185">Reference proteome</keyword>
<gene>
    <name evidence="13" type="primary">recQ_2</name>
    <name evidence="13" type="ORF">SSPH_02771</name>
</gene>
<proteinExistence type="inferred from homology"/>
<evidence type="ECO:0000256" key="9">
    <source>
        <dbReference type="ARBA" id="ARBA00034808"/>
    </source>
</evidence>
<dbReference type="PROSITE" id="PS51192">
    <property type="entry name" value="HELICASE_ATP_BIND_1"/>
    <property type="match status" value="1"/>
</dbReference>
<evidence type="ECO:0000313" key="13">
    <source>
        <dbReference type="EMBL" id="CVK20104.1"/>
    </source>
</evidence>
<evidence type="ECO:0000259" key="11">
    <source>
        <dbReference type="PROSITE" id="PS51192"/>
    </source>
</evidence>
<name>A0ABM9W559_9FIRM</name>
<accession>A0ABM9W559</accession>
<keyword evidence="3 13" id="KW-0378">Hydrolase</keyword>
<evidence type="ECO:0000256" key="7">
    <source>
        <dbReference type="ARBA" id="ARBA00023235"/>
    </source>
</evidence>
<evidence type="ECO:0000259" key="12">
    <source>
        <dbReference type="PROSITE" id="PS51194"/>
    </source>
</evidence>
<comment type="catalytic activity">
    <reaction evidence="8">
        <text>Couples ATP hydrolysis with the unwinding of duplex DNA by translocating in the 3'-5' direction.</text>
        <dbReference type="EC" id="5.6.2.4"/>
    </reaction>
</comment>
<organism evidence="13 14">
    <name type="scientific">Sporomusa sphaeroides DSM 2875</name>
    <dbReference type="NCBI Taxonomy" id="1337886"/>
    <lineage>
        <taxon>Bacteria</taxon>
        <taxon>Bacillati</taxon>
        <taxon>Bacillota</taxon>
        <taxon>Negativicutes</taxon>
        <taxon>Selenomonadales</taxon>
        <taxon>Sporomusaceae</taxon>
        <taxon>Sporomusa</taxon>
    </lineage>
</organism>
<feature type="transmembrane region" description="Helical" evidence="10">
    <location>
        <begin position="50"/>
        <end position="73"/>
    </location>
</feature>
<protein>
    <recommendedName>
        <fullName evidence="9">DNA 3'-5' helicase</fullName>
        <ecNumber evidence="9">5.6.2.4</ecNumber>
    </recommendedName>
</protein>
<dbReference type="SMART" id="SM00487">
    <property type="entry name" value="DEXDc"/>
    <property type="match status" value="1"/>
</dbReference>
<comment type="caution">
    <text evidence="13">The sequence shown here is derived from an EMBL/GenBank/DDBJ whole genome shotgun (WGS) entry which is preliminary data.</text>
</comment>
<keyword evidence="7" id="KW-0413">Isomerase</keyword>
<evidence type="ECO:0000256" key="2">
    <source>
        <dbReference type="ARBA" id="ARBA00022741"/>
    </source>
</evidence>
<dbReference type="EMBL" id="FCOW01000014">
    <property type="protein sequence ID" value="CVK20104.1"/>
    <property type="molecule type" value="Genomic_DNA"/>
</dbReference>
<dbReference type="InterPro" id="IPR014001">
    <property type="entry name" value="Helicase_ATP-bd"/>
</dbReference>
<reference evidence="13 14" key="1">
    <citation type="submission" date="2016-01" db="EMBL/GenBank/DDBJ databases">
        <authorList>
            <person name="Brown R."/>
        </authorList>
    </citation>
    <scope>NUCLEOTIDE SEQUENCE [LARGE SCALE GENOMIC DNA]</scope>
    <source>
        <strain evidence="13">Sporomusa sphaeroides DSM 2875</strain>
    </source>
</reference>
<evidence type="ECO:0000256" key="10">
    <source>
        <dbReference type="SAM" id="Phobius"/>
    </source>
</evidence>
<dbReference type="InterPro" id="IPR004589">
    <property type="entry name" value="DNA_helicase_ATP-dep_RecQ"/>
</dbReference>
<evidence type="ECO:0000313" key="14">
    <source>
        <dbReference type="Proteomes" id="UP000245702"/>
    </source>
</evidence>
<dbReference type="PANTHER" id="PTHR13710">
    <property type="entry name" value="DNA HELICASE RECQ FAMILY MEMBER"/>
    <property type="match status" value="1"/>
</dbReference>
<dbReference type="PROSITE" id="PS51194">
    <property type="entry name" value="HELICASE_CTER"/>
    <property type="match status" value="1"/>
</dbReference>
<evidence type="ECO:0000256" key="8">
    <source>
        <dbReference type="ARBA" id="ARBA00034617"/>
    </source>
</evidence>
<evidence type="ECO:0000256" key="4">
    <source>
        <dbReference type="ARBA" id="ARBA00022806"/>
    </source>
</evidence>
<dbReference type="InterPro" id="IPR001650">
    <property type="entry name" value="Helicase_C-like"/>
</dbReference>
<dbReference type="Pfam" id="PF00271">
    <property type="entry name" value="Helicase_C"/>
    <property type="match status" value="1"/>
</dbReference>
<keyword evidence="10" id="KW-1133">Transmembrane helix</keyword>
<dbReference type="Proteomes" id="UP000245702">
    <property type="component" value="Unassembled WGS sequence"/>
</dbReference>
<keyword evidence="5" id="KW-0067">ATP-binding</keyword>
<comment type="similarity">
    <text evidence="1">Belongs to the helicase family. RecQ subfamily.</text>
</comment>
<dbReference type="InterPro" id="IPR027417">
    <property type="entry name" value="P-loop_NTPase"/>
</dbReference>
<evidence type="ECO:0000256" key="5">
    <source>
        <dbReference type="ARBA" id="ARBA00022840"/>
    </source>
</evidence>